<dbReference type="Proteomes" id="UP000287651">
    <property type="component" value="Unassembled WGS sequence"/>
</dbReference>
<protein>
    <submittedName>
        <fullName evidence="1">Uncharacterized protein</fullName>
    </submittedName>
</protein>
<reference evidence="1 2" key="1">
    <citation type="journal article" date="2014" name="Agronomy (Basel)">
        <title>A Draft Genome Sequence for Ensete ventricosum, the Drought-Tolerant Tree Against Hunger.</title>
        <authorList>
            <person name="Harrison J."/>
            <person name="Moore K.A."/>
            <person name="Paszkiewicz K."/>
            <person name="Jones T."/>
            <person name="Grant M."/>
            <person name="Ambacheew D."/>
            <person name="Muzemil S."/>
            <person name="Studholme D.J."/>
        </authorList>
    </citation>
    <scope>NUCLEOTIDE SEQUENCE [LARGE SCALE GENOMIC DNA]</scope>
</reference>
<comment type="caution">
    <text evidence="1">The sequence shown here is derived from an EMBL/GenBank/DDBJ whole genome shotgun (WGS) entry which is preliminary data.</text>
</comment>
<gene>
    <name evidence="1" type="ORF">B296_00037891</name>
</gene>
<sequence length="120" mass="13831">MLDENKRQLHRARAMANCSLIRFTYQHPSKQRYGDQTNSTECFVPKLLLLPGNAAACEEEQQQECYSLLTVRRGGVSWIRSPSSAIRRPLQCVVSSVLLWFHRDGMDSHPKREKEREGKA</sequence>
<organism evidence="1 2">
    <name type="scientific">Ensete ventricosum</name>
    <name type="common">Abyssinian banana</name>
    <name type="synonym">Musa ensete</name>
    <dbReference type="NCBI Taxonomy" id="4639"/>
    <lineage>
        <taxon>Eukaryota</taxon>
        <taxon>Viridiplantae</taxon>
        <taxon>Streptophyta</taxon>
        <taxon>Embryophyta</taxon>
        <taxon>Tracheophyta</taxon>
        <taxon>Spermatophyta</taxon>
        <taxon>Magnoliopsida</taxon>
        <taxon>Liliopsida</taxon>
        <taxon>Zingiberales</taxon>
        <taxon>Musaceae</taxon>
        <taxon>Ensete</taxon>
    </lineage>
</organism>
<proteinExistence type="predicted"/>
<evidence type="ECO:0000313" key="1">
    <source>
        <dbReference type="EMBL" id="RRT49326.1"/>
    </source>
</evidence>
<dbReference type="EMBL" id="AMZH03013406">
    <property type="protein sequence ID" value="RRT49326.1"/>
    <property type="molecule type" value="Genomic_DNA"/>
</dbReference>
<evidence type="ECO:0000313" key="2">
    <source>
        <dbReference type="Proteomes" id="UP000287651"/>
    </source>
</evidence>
<accession>A0A426YCB7</accession>
<dbReference type="AlphaFoldDB" id="A0A426YCB7"/>
<name>A0A426YCB7_ENSVE</name>